<keyword evidence="2" id="KW-1185">Reference proteome</keyword>
<evidence type="ECO:0000313" key="1">
    <source>
        <dbReference type="EMBL" id="EOR92536.1"/>
    </source>
</evidence>
<name>R9GLF7_9SPHI</name>
<dbReference type="EMBL" id="AQPN01000149">
    <property type="protein sequence ID" value="EOR92536.1"/>
    <property type="molecule type" value="Genomic_DNA"/>
</dbReference>
<proteinExistence type="predicted"/>
<sequence length="41" mass="4774">MTWICFSDKPNFFQSAVANWLGLKRKYCAFVRDVETVDSAE</sequence>
<evidence type="ECO:0000313" key="2">
    <source>
        <dbReference type="Proteomes" id="UP000014174"/>
    </source>
</evidence>
<reference evidence="1 2" key="1">
    <citation type="journal article" date="2013" name="Genome Announc.">
        <title>Draft Genome Sequence of Arcticibacter svalbardensis Strain MN12-7T, a Member of the Family Sphingobacteriaceae Isolated from an Arctic Soil Sample.</title>
        <authorList>
            <person name="Shivaji S."/>
            <person name="Ara S."/>
            <person name="Prasad S."/>
            <person name="Manasa B.P."/>
            <person name="Begum Z."/>
            <person name="Singh A."/>
            <person name="Kumar Pinnaka A."/>
        </authorList>
    </citation>
    <scope>NUCLEOTIDE SEQUENCE [LARGE SCALE GENOMIC DNA]</scope>
    <source>
        <strain evidence="1 2">MN12-7</strain>
    </source>
</reference>
<comment type="caution">
    <text evidence="1">The sequence shown here is derived from an EMBL/GenBank/DDBJ whole genome shotgun (WGS) entry which is preliminary data.</text>
</comment>
<organism evidence="1 2">
    <name type="scientific">Arcticibacter svalbardensis MN12-7</name>
    <dbReference type="NCBI Taxonomy" id="1150600"/>
    <lineage>
        <taxon>Bacteria</taxon>
        <taxon>Pseudomonadati</taxon>
        <taxon>Bacteroidota</taxon>
        <taxon>Sphingobacteriia</taxon>
        <taxon>Sphingobacteriales</taxon>
        <taxon>Sphingobacteriaceae</taxon>
        <taxon>Arcticibacter</taxon>
    </lineage>
</organism>
<protein>
    <submittedName>
        <fullName evidence="1">Uncharacterized protein</fullName>
    </submittedName>
</protein>
<dbReference type="STRING" id="1150600.ADIARSV_4341"/>
<accession>R9GLF7</accession>
<dbReference type="AlphaFoldDB" id="R9GLF7"/>
<gene>
    <name evidence="1" type="ORF">ADIARSV_4341</name>
</gene>
<dbReference type="Proteomes" id="UP000014174">
    <property type="component" value="Unassembled WGS sequence"/>
</dbReference>